<evidence type="ECO:0000256" key="7">
    <source>
        <dbReference type="SAM" id="MobiDB-lite"/>
    </source>
</evidence>
<evidence type="ECO:0000256" key="2">
    <source>
        <dbReference type="ARBA" id="ARBA00023015"/>
    </source>
</evidence>
<protein>
    <recommendedName>
        <fullName evidence="8">RWP-RK domain-containing protein</fullName>
    </recommendedName>
</protein>
<gene>
    <name evidence="9" type="ORF">GTHE00462_LOCUS38129</name>
</gene>
<keyword evidence="3" id="KW-0175">Coiled coil</keyword>
<dbReference type="Pfam" id="PF02042">
    <property type="entry name" value="RWP-RK"/>
    <property type="match status" value="1"/>
</dbReference>
<dbReference type="EMBL" id="HBKN01048763">
    <property type="protein sequence ID" value="CAE2339264.1"/>
    <property type="molecule type" value="Transcribed_RNA"/>
</dbReference>
<evidence type="ECO:0000256" key="6">
    <source>
        <dbReference type="ARBA" id="ARBA00023242"/>
    </source>
</evidence>
<dbReference type="GO" id="GO:0003677">
    <property type="term" value="F:DNA binding"/>
    <property type="evidence" value="ECO:0007669"/>
    <property type="project" value="UniProtKB-KW"/>
</dbReference>
<evidence type="ECO:0000256" key="4">
    <source>
        <dbReference type="ARBA" id="ARBA00023125"/>
    </source>
</evidence>
<evidence type="ECO:0000313" key="9">
    <source>
        <dbReference type="EMBL" id="CAE2339264.1"/>
    </source>
</evidence>
<evidence type="ECO:0000256" key="1">
    <source>
        <dbReference type="ARBA" id="ARBA00004049"/>
    </source>
</evidence>
<feature type="compositionally biased region" description="Low complexity" evidence="7">
    <location>
        <begin position="88"/>
        <end position="110"/>
    </location>
</feature>
<feature type="domain" description="RWP-RK" evidence="8">
    <location>
        <begin position="7"/>
        <end position="94"/>
    </location>
</feature>
<keyword evidence="6" id="KW-0539">Nucleus</keyword>
<sequence>MEGSHLNATTRPYHPQSCRPRKINLKLKDISKFFHLRQSEAAKQLGISLTSLKSSCRRFGILRWPSARGNHNHFMGELPVSPSPEPSRPSNDTSSASAARASSNLPAAPAEEGEAPPLDPAWMEWFLETPLTPVEDEGGNVGDLVEETSLPCL</sequence>
<keyword evidence="4" id="KW-0238">DNA-binding</keyword>
<accession>A0A7S4PM70</accession>
<name>A0A7S4PM70_GUITH</name>
<keyword evidence="5" id="KW-0804">Transcription</keyword>
<keyword evidence="2" id="KW-0805">Transcription regulation</keyword>
<dbReference type="PANTHER" id="PTHR46373:SF2">
    <property type="entry name" value="RWP-RK DOMAIN-CONTAINING PROTEIN"/>
    <property type="match status" value="1"/>
</dbReference>
<dbReference type="InterPro" id="IPR044607">
    <property type="entry name" value="RKD-like"/>
</dbReference>
<evidence type="ECO:0000256" key="5">
    <source>
        <dbReference type="ARBA" id="ARBA00023163"/>
    </source>
</evidence>
<feature type="region of interest" description="Disordered" evidence="7">
    <location>
        <begin position="70"/>
        <end position="153"/>
    </location>
</feature>
<dbReference type="GO" id="GO:0003700">
    <property type="term" value="F:DNA-binding transcription factor activity"/>
    <property type="evidence" value="ECO:0007669"/>
    <property type="project" value="InterPro"/>
</dbReference>
<evidence type="ECO:0000259" key="8">
    <source>
        <dbReference type="PROSITE" id="PS51519"/>
    </source>
</evidence>
<dbReference type="PANTHER" id="PTHR46373">
    <property type="entry name" value="PROTEIN RKD4"/>
    <property type="match status" value="1"/>
</dbReference>
<evidence type="ECO:0000256" key="3">
    <source>
        <dbReference type="ARBA" id="ARBA00023054"/>
    </source>
</evidence>
<proteinExistence type="predicted"/>
<dbReference type="InterPro" id="IPR003035">
    <property type="entry name" value="RWP-RK_dom"/>
</dbReference>
<organism evidence="9">
    <name type="scientific">Guillardia theta</name>
    <name type="common">Cryptophyte</name>
    <name type="synonym">Cryptomonas phi</name>
    <dbReference type="NCBI Taxonomy" id="55529"/>
    <lineage>
        <taxon>Eukaryota</taxon>
        <taxon>Cryptophyceae</taxon>
        <taxon>Pyrenomonadales</taxon>
        <taxon>Geminigeraceae</taxon>
        <taxon>Guillardia</taxon>
    </lineage>
</organism>
<dbReference type="AlphaFoldDB" id="A0A7S4PM70"/>
<comment type="function">
    <text evidence="1">Putative transcription factor.</text>
</comment>
<reference evidence="9" key="1">
    <citation type="submission" date="2021-01" db="EMBL/GenBank/DDBJ databases">
        <authorList>
            <person name="Corre E."/>
            <person name="Pelletier E."/>
            <person name="Niang G."/>
            <person name="Scheremetjew M."/>
            <person name="Finn R."/>
            <person name="Kale V."/>
            <person name="Holt S."/>
            <person name="Cochrane G."/>
            <person name="Meng A."/>
            <person name="Brown T."/>
            <person name="Cohen L."/>
        </authorList>
    </citation>
    <scope>NUCLEOTIDE SEQUENCE</scope>
    <source>
        <strain evidence="9">CCMP 2712</strain>
    </source>
</reference>
<dbReference type="PROSITE" id="PS51519">
    <property type="entry name" value="RWP_RK"/>
    <property type="match status" value="1"/>
</dbReference>